<reference evidence="2" key="3">
    <citation type="journal article" date="2018" name="Plant J.">
        <title>The Sorghum bicolor reference genome: improved assembly, gene annotations, a transcriptome atlas, and signatures of genome organization.</title>
        <authorList>
            <person name="McCormick R.F."/>
            <person name="Truong S.K."/>
            <person name="Sreedasyam A."/>
            <person name="Jenkins J."/>
            <person name="Shu S."/>
            <person name="Sims D."/>
            <person name="Kennedy M."/>
            <person name="Amirebrahimi M."/>
            <person name="Weers B.D."/>
            <person name="McKinley B."/>
            <person name="Mattison A."/>
            <person name="Morishige D.T."/>
            <person name="Grimwood J."/>
            <person name="Schmutz J."/>
            <person name="Mullet J.E."/>
        </authorList>
    </citation>
    <scope>NUCLEOTIDE SEQUENCE [LARGE SCALE GENOMIC DNA]</scope>
    <source>
        <strain evidence="2">cv. BTx623</strain>
    </source>
</reference>
<dbReference type="Proteomes" id="UP000000768">
    <property type="component" value="Chromosome 8"/>
</dbReference>
<dbReference type="EMBL" id="CM000767">
    <property type="protein sequence ID" value="KXG23616.1"/>
    <property type="molecule type" value="Genomic_DNA"/>
</dbReference>
<evidence type="ECO:0000313" key="1">
    <source>
        <dbReference type="EMBL" id="KXG23619.1"/>
    </source>
</evidence>
<dbReference type="AlphaFoldDB" id="A0A1B6PD48"/>
<dbReference type="InParanoid" id="A0A1B6PD48"/>
<accession>A0A1B6PD48</accession>
<dbReference type="Gramene" id="KXG23616">
    <property type="protein sequence ID" value="KXG23616"/>
    <property type="gene ID" value="SORBI_3008G119100"/>
</dbReference>
<reference evidence="1 2" key="1">
    <citation type="journal article" date="2009" name="Nature">
        <title>The Sorghum bicolor genome and the diversification of grasses.</title>
        <authorList>
            <person name="Paterson A.H."/>
            <person name="Bowers J.E."/>
            <person name="Bruggmann R."/>
            <person name="Dubchak I."/>
            <person name="Grimwood J."/>
            <person name="Gundlach H."/>
            <person name="Haberer G."/>
            <person name="Hellsten U."/>
            <person name="Mitros T."/>
            <person name="Poliakov A."/>
            <person name="Schmutz J."/>
            <person name="Spannagl M."/>
            <person name="Tang H."/>
            <person name="Wang X."/>
            <person name="Wicker T."/>
            <person name="Bharti A.K."/>
            <person name="Chapman J."/>
            <person name="Feltus F.A."/>
            <person name="Gowik U."/>
            <person name="Grigoriev I.V."/>
            <person name="Lyons E."/>
            <person name="Maher C.A."/>
            <person name="Martis M."/>
            <person name="Narechania A."/>
            <person name="Otillar R.P."/>
            <person name="Penning B.W."/>
            <person name="Salamov A.A."/>
            <person name="Wang Y."/>
            <person name="Zhang L."/>
            <person name="Carpita N.C."/>
            <person name="Freeling M."/>
            <person name="Gingle A.R."/>
            <person name="Hash C.T."/>
            <person name="Keller B."/>
            <person name="Klein P."/>
            <person name="Kresovich S."/>
            <person name="McCann M.C."/>
            <person name="Ming R."/>
            <person name="Peterson D.G."/>
            <person name="Mehboob-ur-Rahman"/>
            <person name="Ware D."/>
            <person name="Westhoff P."/>
            <person name="Mayer K.F."/>
            <person name="Messing J."/>
            <person name="Rokhsar D.S."/>
        </authorList>
    </citation>
    <scope>NUCLEOTIDE SEQUENCE [LARGE SCALE GENOMIC DNA]</scope>
    <source>
        <strain evidence="2">cv. BTx623</strain>
    </source>
</reference>
<gene>
    <name evidence="1" type="ORF">SORBI_3008G119100</name>
</gene>
<dbReference type="ExpressionAtlas" id="A0A1B6PD48">
    <property type="expression patterns" value="baseline"/>
</dbReference>
<protein>
    <submittedName>
        <fullName evidence="1">Uncharacterized protein</fullName>
    </submittedName>
</protein>
<organism evidence="1 2">
    <name type="scientific">Sorghum bicolor</name>
    <name type="common">Sorghum</name>
    <name type="synonym">Sorghum vulgare</name>
    <dbReference type="NCBI Taxonomy" id="4558"/>
    <lineage>
        <taxon>Eukaryota</taxon>
        <taxon>Viridiplantae</taxon>
        <taxon>Streptophyta</taxon>
        <taxon>Embryophyta</taxon>
        <taxon>Tracheophyta</taxon>
        <taxon>Spermatophyta</taxon>
        <taxon>Magnoliopsida</taxon>
        <taxon>Liliopsida</taxon>
        <taxon>Poales</taxon>
        <taxon>Poaceae</taxon>
        <taxon>PACMAD clade</taxon>
        <taxon>Panicoideae</taxon>
        <taxon>Andropogonodae</taxon>
        <taxon>Andropogoneae</taxon>
        <taxon>Sorghinae</taxon>
        <taxon>Sorghum</taxon>
    </lineage>
</organism>
<dbReference type="Gramene" id="KXG23619">
    <property type="protein sequence ID" value="KXG23619"/>
    <property type="gene ID" value="SORBI_3008G119100"/>
</dbReference>
<sequence length="155" mass="16867">MATTVVLLPSSGTPFPVATTASSSSSSTRRCLLLPSVPPRRAHRVVASAMILPPLLIQWSSSHDSTTLLLFGLFPHSASLLSPLARARLRWVPGPGIQHLPHQEIWIGAKRSSGRPCSCAPEEKRGPDLLAWVPDCRLPLAWRQEAAEEYMEGSE</sequence>
<keyword evidence="2" id="KW-1185">Reference proteome</keyword>
<reference evidence="1" key="2">
    <citation type="submission" date="2017-02" db="EMBL/GenBank/DDBJ databases">
        <title>WGS assembly of Sorghum bicolor.</title>
        <authorList>
            <person name="Paterson A."/>
            <person name="Mullet J."/>
            <person name="Bowers J."/>
            <person name="Bruggmann R."/>
            <person name="Dubchak I."/>
            <person name="Grimwood J."/>
            <person name="Gundlach H."/>
            <person name="Haberer G."/>
            <person name="Hellsten U."/>
            <person name="Mitros T."/>
            <person name="Poliakov A."/>
            <person name="Schmutz J."/>
            <person name="Spannagl M."/>
            <person name="Tang H."/>
            <person name="Wang X."/>
            <person name="Wicker T."/>
            <person name="Bharti A."/>
            <person name="Chapman J."/>
            <person name="Feltus F."/>
            <person name="Gowik U."/>
            <person name="Grigoriev I."/>
            <person name="Lyons E."/>
            <person name="Maher C."/>
            <person name="Martis M."/>
            <person name="Narechania A."/>
            <person name="Otillar R."/>
            <person name="Penning B."/>
            <person name="Salamov A."/>
            <person name="Wang Y."/>
            <person name="Zhang L."/>
            <person name="Carpita N."/>
            <person name="Freeling M."/>
            <person name="Gingle A."/>
            <person name="Hash C."/>
            <person name="Keller B."/>
            <person name="Klein P."/>
            <person name="Kresovich S."/>
            <person name="Mccann M."/>
            <person name="Ming R."/>
            <person name="Peterson D."/>
            <person name="Rahman M."/>
            <person name="Ware D."/>
            <person name="Westhoff P."/>
            <person name="Mayer K."/>
            <person name="Messing J."/>
            <person name="Sims D."/>
            <person name="Jenkins J."/>
            <person name="Shu S."/>
            <person name="Rokhsar D."/>
        </authorList>
    </citation>
    <scope>NUCLEOTIDE SEQUENCE</scope>
</reference>
<proteinExistence type="predicted"/>
<name>A0A1B6PD48_SORBI</name>
<dbReference type="EMBL" id="CM000767">
    <property type="protein sequence ID" value="KXG23619.1"/>
    <property type="molecule type" value="Genomic_DNA"/>
</dbReference>
<evidence type="ECO:0000313" key="2">
    <source>
        <dbReference type="Proteomes" id="UP000000768"/>
    </source>
</evidence>